<dbReference type="GO" id="GO:0005576">
    <property type="term" value="C:extracellular region"/>
    <property type="evidence" value="ECO:0007669"/>
    <property type="project" value="UniProtKB-SubCell"/>
</dbReference>
<dbReference type="Proteomes" id="UP000196158">
    <property type="component" value="Unassembled WGS sequence"/>
</dbReference>
<dbReference type="InterPro" id="IPR021031">
    <property type="entry name" value="Hyphal-reg_cell_wall_N"/>
</dbReference>
<dbReference type="AlphaFoldDB" id="A0A1X7R7Q4"/>
<evidence type="ECO:0000256" key="1">
    <source>
        <dbReference type="ARBA" id="ARBA00004613"/>
    </source>
</evidence>
<evidence type="ECO:0000256" key="2">
    <source>
        <dbReference type="ARBA" id="ARBA00022525"/>
    </source>
</evidence>
<evidence type="ECO:0000256" key="5">
    <source>
        <dbReference type="SAM" id="MobiDB-lite"/>
    </source>
</evidence>
<protein>
    <recommendedName>
        <fullName evidence="7">Hyphally-regulated cell wall protein N-terminal domain-containing protein</fullName>
    </recommendedName>
</protein>
<comment type="subcellular location">
    <subcellularLocation>
        <location evidence="1">Secreted</location>
    </subcellularLocation>
</comment>
<evidence type="ECO:0000313" key="8">
    <source>
        <dbReference type="EMBL" id="SMN21708.1"/>
    </source>
</evidence>
<keyword evidence="9" id="KW-1185">Reference proteome</keyword>
<evidence type="ECO:0000256" key="6">
    <source>
        <dbReference type="SAM" id="SignalP"/>
    </source>
</evidence>
<name>A0A1X7R7Q4_9SACH</name>
<proteinExistence type="predicted"/>
<evidence type="ECO:0000256" key="4">
    <source>
        <dbReference type="ARBA" id="ARBA00023180"/>
    </source>
</evidence>
<dbReference type="EMBL" id="FXLY01000009">
    <property type="protein sequence ID" value="SMN21708.1"/>
    <property type="molecule type" value="Genomic_DNA"/>
</dbReference>
<feature type="region of interest" description="Disordered" evidence="5">
    <location>
        <begin position="402"/>
        <end position="458"/>
    </location>
</feature>
<reference evidence="8 9" key="1">
    <citation type="submission" date="2017-04" db="EMBL/GenBank/DDBJ databases">
        <authorList>
            <person name="Afonso C.L."/>
            <person name="Miller P.J."/>
            <person name="Scott M.A."/>
            <person name="Spackman E."/>
            <person name="Goraichik I."/>
            <person name="Dimitrov K.M."/>
            <person name="Suarez D.L."/>
            <person name="Swayne D.E."/>
        </authorList>
    </citation>
    <scope>NUCLEOTIDE SEQUENCE [LARGE SCALE GENOMIC DNA]</scope>
</reference>
<organism evidence="8 9">
    <name type="scientific">Maudiozyma saulgeensis</name>
    <dbReference type="NCBI Taxonomy" id="1789683"/>
    <lineage>
        <taxon>Eukaryota</taxon>
        <taxon>Fungi</taxon>
        <taxon>Dikarya</taxon>
        <taxon>Ascomycota</taxon>
        <taxon>Saccharomycotina</taxon>
        <taxon>Saccharomycetes</taxon>
        <taxon>Saccharomycetales</taxon>
        <taxon>Saccharomycetaceae</taxon>
        <taxon>Maudiozyma</taxon>
    </lineage>
</organism>
<evidence type="ECO:0000256" key="3">
    <source>
        <dbReference type="ARBA" id="ARBA00022729"/>
    </source>
</evidence>
<keyword evidence="2" id="KW-0964">Secreted</keyword>
<feature type="signal peptide" evidence="6">
    <location>
        <begin position="1"/>
        <end position="20"/>
    </location>
</feature>
<feature type="domain" description="Hyphally-regulated cell wall protein N-terminal" evidence="7">
    <location>
        <begin position="12"/>
        <end position="376"/>
    </location>
</feature>
<gene>
    <name evidence="8" type="ORF">KASA_0J00033G</name>
</gene>
<keyword evidence="4" id="KW-0325">Glycoprotein</keyword>
<dbReference type="Pfam" id="PF11765">
    <property type="entry name" value="Hyphal_reg_CWP"/>
    <property type="match status" value="1"/>
</dbReference>
<accession>A0A1X7R7Q4</accession>
<evidence type="ECO:0000259" key="7">
    <source>
        <dbReference type="Pfam" id="PF11765"/>
    </source>
</evidence>
<evidence type="ECO:0000313" key="9">
    <source>
        <dbReference type="Proteomes" id="UP000196158"/>
    </source>
</evidence>
<feature type="chain" id="PRO_5012123615" description="Hyphally-regulated cell wall protein N-terminal domain-containing protein" evidence="6">
    <location>
        <begin position="21"/>
        <end position="776"/>
    </location>
</feature>
<dbReference type="GO" id="GO:0009277">
    <property type="term" value="C:fungal-type cell wall"/>
    <property type="evidence" value="ECO:0007669"/>
    <property type="project" value="UniProtKB-ARBA"/>
</dbReference>
<dbReference type="OrthoDB" id="4070328at2759"/>
<keyword evidence="3 6" id="KW-0732">Signal</keyword>
<sequence>MLFTSNTFLLLLTLVNVVLAQTITSDTIWSGGGGDSSSFEIDFNATLHVTPGVYLGISCFDEIGLVDLGANVTIEGSLYIDSSNSMYFYYVGIDHNSKLTAPVTINNTGVIVMEDPTRYSGVGMVFYGDSSLINTGKIFIKEQYGWGQPWSLGGFTNKGLIVFDNIGGRSNDPLSLPSTDDFDNPNVLIASSTSPESGINDGTLYVTNSVLEWDYIYGSGCIMLGSGGIIKISMSSSSDSLFHNQTVYLEDDSSAFVLYYANDEASFPPLTVAGFGSGEYLGCGSIISNYSYDDTTGILSVTAGSYESDSTGGVNTGFNIGPGYDSALFSIFQQNFTENSPTGEEMVFDWIQYDGAPPNPSRPLVCAAYEEPPMLPYDSTPYCAQGVTTTVTLVSSSSSAFSSLGSSSPESSSGSEIVPSGQTSYSPSSSEWPSTSSSEWPSTSSISDSSGILSPSVSTYSVTDSSRTSTFLSSVFESSTINSTSSLEFTSESNLESLSYTSSTTISSLETSFVSSSAEADSRSISSEYTKSVSSSNTSVSTLSVTTSGSNIDSVSTAHTLGTDSVTTSTNSIRTTSYTTGSYTSEYGITSSLVPKTMVEESDLHSITTQNGEKRSKNDFSTSTKFKTEYKTSTIVVCEYTIMSTNDRTSGITVITKTFDISSIPTGLYGSSSTSTVTVTTVSKIIEYPSLVVDSDGDIFTSVVTATGVSVNHDGSVSTDNTDMSTQGSVTDVSSSIVGISSQAFTMYGVSSDNGAALRHTTELGFFGMIYVILFV</sequence>